<dbReference type="InterPro" id="IPR000917">
    <property type="entry name" value="Sulfatase_N"/>
</dbReference>
<evidence type="ECO:0000313" key="6">
    <source>
        <dbReference type="EMBL" id="MBB3205387.1"/>
    </source>
</evidence>
<dbReference type="AlphaFoldDB" id="A0A7W5H3K4"/>
<comment type="caution">
    <text evidence="6">The sequence shown here is derived from an EMBL/GenBank/DDBJ whole genome shotgun (WGS) entry which is preliminary data.</text>
</comment>
<dbReference type="SUPFAM" id="SSF53649">
    <property type="entry name" value="Alkaline phosphatase-like"/>
    <property type="match status" value="1"/>
</dbReference>
<dbReference type="InterPro" id="IPR017850">
    <property type="entry name" value="Alkaline_phosphatase_core_sf"/>
</dbReference>
<proteinExistence type="inferred from homology"/>
<evidence type="ECO:0000256" key="1">
    <source>
        <dbReference type="ARBA" id="ARBA00008779"/>
    </source>
</evidence>
<dbReference type="InterPro" id="IPR024607">
    <property type="entry name" value="Sulfatase_CS"/>
</dbReference>
<dbReference type="Pfam" id="PF00884">
    <property type="entry name" value="Sulfatase"/>
    <property type="match status" value="1"/>
</dbReference>
<dbReference type="Gene3D" id="3.40.720.10">
    <property type="entry name" value="Alkaline Phosphatase, subunit A"/>
    <property type="match status" value="1"/>
</dbReference>
<dbReference type="PROSITE" id="PS00523">
    <property type="entry name" value="SULFATASE_1"/>
    <property type="match status" value="1"/>
</dbReference>
<dbReference type="Gene3D" id="3.30.1120.10">
    <property type="match status" value="1"/>
</dbReference>
<sequence>MNTLTKLILVIGCVLLIDARSGRECRAGNWDRPNVILVMADDMGWGQTGYYGHPILQTPNLNAMAAHGLRMDRFYAGGPVCSPTRASVLTGRTHDRTGVLSHGYALHRQERSIASAMRAAGYATSHFGKWHLNGVRGPGVPVLASDAHHPGHFGFDHWLTVTNFFDMNPILSRMGEFEEFRGDSSEVIVKEALKHISQFAEEGRPFFTVIWYGSPHGPWEALPGDQIAGEREKSAHHHGELVAMDRSIGTLRDGLREFGVDRDTLVWFCSDNGGLPGVGHDSVGGLRGHKGSVWEGGIRVPAIIEWPAKIRPRVTSYPASTMDIFPTLVDVVGLPREVMLENIDGMSLKPLMAGEIERRTKPIPFHYNEKAAIIDNSLKIVQEKIGSDKYLLFDLDADKTESTDLFAARPDDAERMKAILDETVTSIKRSQAGEDYPEGEVTREGPHGRFWTEIPDYQRFLDEWSLRPEYAGQIRKSQTANGKATK</sequence>
<accession>A0A7W5H3K4</accession>
<keyword evidence="4" id="KW-0106">Calcium</keyword>
<dbReference type="GO" id="GO:0004065">
    <property type="term" value="F:arylsulfatase activity"/>
    <property type="evidence" value="ECO:0007669"/>
    <property type="project" value="TreeGrafter"/>
</dbReference>
<feature type="domain" description="Sulfatase N-terminal" evidence="5">
    <location>
        <begin position="33"/>
        <end position="333"/>
    </location>
</feature>
<dbReference type="RefSeq" id="WP_184302844.1">
    <property type="nucleotide sequence ID" value="NZ_JACHXU010000003.1"/>
</dbReference>
<evidence type="ECO:0000256" key="2">
    <source>
        <dbReference type="ARBA" id="ARBA00022723"/>
    </source>
</evidence>
<dbReference type="EMBL" id="JACHXU010000003">
    <property type="protein sequence ID" value="MBB3205387.1"/>
    <property type="molecule type" value="Genomic_DNA"/>
</dbReference>
<dbReference type="GO" id="GO:0046872">
    <property type="term" value="F:metal ion binding"/>
    <property type="evidence" value="ECO:0007669"/>
    <property type="project" value="UniProtKB-KW"/>
</dbReference>
<organism evidence="6 7">
    <name type="scientific">Aporhodopirellula rubra</name>
    <dbReference type="NCBI Taxonomy" id="980271"/>
    <lineage>
        <taxon>Bacteria</taxon>
        <taxon>Pseudomonadati</taxon>
        <taxon>Planctomycetota</taxon>
        <taxon>Planctomycetia</taxon>
        <taxon>Pirellulales</taxon>
        <taxon>Pirellulaceae</taxon>
        <taxon>Aporhodopirellula</taxon>
    </lineage>
</organism>
<protein>
    <submittedName>
        <fullName evidence="6">Arylsulfatase A-like enzyme</fullName>
    </submittedName>
</protein>
<keyword evidence="7" id="KW-1185">Reference proteome</keyword>
<dbReference type="InterPro" id="IPR050738">
    <property type="entry name" value="Sulfatase"/>
</dbReference>
<reference evidence="6 7" key="1">
    <citation type="submission" date="2020-08" db="EMBL/GenBank/DDBJ databases">
        <title>Genomic Encyclopedia of Type Strains, Phase III (KMG-III): the genomes of soil and plant-associated and newly described type strains.</title>
        <authorList>
            <person name="Whitman W."/>
        </authorList>
    </citation>
    <scope>NUCLEOTIDE SEQUENCE [LARGE SCALE GENOMIC DNA]</scope>
    <source>
        <strain evidence="6 7">CECT 8075</strain>
    </source>
</reference>
<gene>
    <name evidence="6" type="ORF">FHS27_001187</name>
</gene>
<evidence type="ECO:0000259" key="5">
    <source>
        <dbReference type="Pfam" id="PF00884"/>
    </source>
</evidence>
<evidence type="ECO:0000313" key="7">
    <source>
        <dbReference type="Proteomes" id="UP000536179"/>
    </source>
</evidence>
<dbReference type="Proteomes" id="UP000536179">
    <property type="component" value="Unassembled WGS sequence"/>
</dbReference>
<keyword evidence="3" id="KW-0378">Hydrolase</keyword>
<dbReference type="PANTHER" id="PTHR42693">
    <property type="entry name" value="ARYLSULFATASE FAMILY MEMBER"/>
    <property type="match status" value="1"/>
</dbReference>
<dbReference type="PANTHER" id="PTHR42693:SF53">
    <property type="entry name" value="ENDO-4-O-SULFATASE"/>
    <property type="match status" value="1"/>
</dbReference>
<evidence type="ECO:0000256" key="3">
    <source>
        <dbReference type="ARBA" id="ARBA00022801"/>
    </source>
</evidence>
<evidence type="ECO:0000256" key="4">
    <source>
        <dbReference type="ARBA" id="ARBA00022837"/>
    </source>
</evidence>
<name>A0A7W5H3K4_9BACT</name>
<keyword evidence="2" id="KW-0479">Metal-binding</keyword>
<comment type="similarity">
    <text evidence="1">Belongs to the sulfatase family.</text>
</comment>